<organism evidence="12 13">
    <name type="scientific">Riccia sorocarpa</name>
    <dbReference type="NCBI Taxonomy" id="122646"/>
    <lineage>
        <taxon>Eukaryota</taxon>
        <taxon>Viridiplantae</taxon>
        <taxon>Streptophyta</taxon>
        <taxon>Embryophyta</taxon>
        <taxon>Marchantiophyta</taxon>
        <taxon>Marchantiopsida</taxon>
        <taxon>Marchantiidae</taxon>
        <taxon>Marchantiales</taxon>
        <taxon>Ricciaceae</taxon>
        <taxon>Riccia</taxon>
    </lineage>
</organism>
<evidence type="ECO:0000256" key="1">
    <source>
        <dbReference type="ARBA" id="ARBA00022475"/>
    </source>
</evidence>
<evidence type="ECO:0000256" key="3">
    <source>
        <dbReference type="ARBA" id="ARBA00022676"/>
    </source>
</evidence>
<evidence type="ECO:0000256" key="2">
    <source>
        <dbReference type="ARBA" id="ARBA00022618"/>
    </source>
</evidence>
<sequence length="453" mass="49394">MTACQLEARAILGSWSNPLRRDLKYKIALPHENLTPRKKLRVSAQREGNVSYRTTAAVTEGQQRLRILIVAGGTGGHIYPAVAIADEIQNLDKTAQVEFAGTKDRLEWSAVPKAGFQISPVDAVAIRRPFYSLQNLLVPLKLLIALFSCWKLLNRIRPHVVVGTGGYVTGPLCLAAAIRGYPVVIQEQNAYAGITNRLLGRIAQTVFVAFWAATAYFPKDRCMLLGNPTRVELRQYVSAAVARRVFFPNDGKSDEEFGGPQSGRRRKKEVLLVLGGSLGSMAINKGVADIAVKMLEEHHGRFIIWQTGPQYYEEVLQRIGPSHPRLAIFPFVNAMHMAYAAADLVVARAGASTCSELLVTGKPSILIPSRNAAEDHQTKNAKAMAEGGCARLLPEKSLTSSALASLIDELFGNEALLMDMMEKALKAAAPDAAKQIAQHILLLANKRVSRVAA</sequence>
<protein>
    <recommendedName>
        <fullName evidence="14">Undecaprenyldiphospho-muramoylpentapeptide beta-N-acetylglucosaminyltransferase</fullName>
    </recommendedName>
</protein>
<keyword evidence="9" id="KW-0961">Cell wall biogenesis/degradation</keyword>
<dbReference type="PANTHER" id="PTHR21015">
    <property type="entry name" value="UDP-N-ACETYLGLUCOSAMINE--N-ACETYLMURAMYL-(PENTAPEPTIDE) PYROPHOSPHORYL-UNDECAPRENOL N-ACETYLGLUCOSAMINE TRANSFERASE 1"/>
    <property type="match status" value="1"/>
</dbReference>
<comment type="caution">
    <text evidence="12">The sequence shown here is derived from an EMBL/GenBank/DDBJ whole genome shotgun (WGS) entry which is preliminary data.</text>
</comment>
<dbReference type="EMBL" id="JBJQOH010000001">
    <property type="protein sequence ID" value="KAL3700466.1"/>
    <property type="molecule type" value="Genomic_DNA"/>
</dbReference>
<dbReference type="InterPro" id="IPR006009">
    <property type="entry name" value="GlcNAc_MurG"/>
</dbReference>
<dbReference type="HAMAP" id="MF_00033">
    <property type="entry name" value="MurG"/>
    <property type="match status" value="1"/>
</dbReference>
<evidence type="ECO:0000256" key="6">
    <source>
        <dbReference type="ARBA" id="ARBA00022984"/>
    </source>
</evidence>
<keyword evidence="6" id="KW-0573">Peptidoglycan synthesis</keyword>
<name>A0ABD3IDW6_9MARC</name>
<accession>A0ABD3IDW6</accession>
<proteinExistence type="inferred from homology"/>
<evidence type="ECO:0000256" key="7">
    <source>
        <dbReference type="ARBA" id="ARBA00023136"/>
    </source>
</evidence>
<keyword evidence="5" id="KW-0133">Cell shape</keyword>
<evidence type="ECO:0000256" key="9">
    <source>
        <dbReference type="ARBA" id="ARBA00023316"/>
    </source>
</evidence>
<feature type="domain" description="Glycosyl transferase family 28 C-terminal" evidence="11">
    <location>
        <begin position="270"/>
        <end position="436"/>
    </location>
</feature>
<dbReference type="Gene3D" id="3.40.50.2000">
    <property type="entry name" value="Glycogen Phosphorylase B"/>
    <property type="match status" value="2"/>
</dbReference>
<keyword evidence="1" id="KW-1003">Cell membrane</keyword>
<gene>
    <name evidence="12" type="ORF">R1sor_018488</name>
</gene>
<dbReference type="CDD" id="cd03785">
    <property type="entry name" value="GT28_MurG"/>
    <property type="match status" value="1"/>
</dbReference>
<dbReference type="Pfam" id="PF03033">
    <property type="entry name" value="Glyco_transf_28"/>
    <property type="match status" value="1"/>
</dbReference>
<dbReference type="InterPro" id="IPR004276">
    <property type="entry name" value="GlycoTrans_28_N"/>
</dbReference>
<dbReference type="Pfam" id="PF04101">
    <property type="entry name" value="Glyco_tran_28_C"/>
    <property type="match status" value="1"/>
</dbReference>
<keyword evidence="3" id="KW-0328">Glycosyltransferase</keyword>
<dbReference type="AlphaFoldDB" id="A0ABD3IDW6"/>
<dbReference type="GO" id="GO:0071555">
    <property type="term" value="P:cell wall organization"/>
    <property type="evidence" value="ECO:0007669"/>
    <property type="project" value="UniProtKB-KW"/>
</dbReference>
<evidence type="ECO:0008006" key="14">
    <source>
        <dbReference type="Google" id="ProtNLM"/>
    </source>
</evidence>
<dbReference type="GO" id="GO:0051301">
    <property type="term" value="P:cell division"/>
    <property type="evidence" value="ECO:0007669"/>
    <property type="project" value="UniProtKB-KW"/>
</dbReference>
<evidence type="ECO:0000259" key="10">
    <source>
        <dbReference type="Pfam" id="PF03033"/>
    </source>
</evidence>
<evidence type="ECO:0000313" key="13">
    <source>
        <dbReference type="Proteomes" id="UP001633002"/>
    </source>
</evidence>
<keyword evidence="13" id="KW-1185">Reference proteome</keyword>
<keyword evidence="8" id="KW-0131">Cell cycle</keyword>
<keyword evidence="7" id="KW-0472">Membrane</keyword>
<dbReference type="Proteomes" id="UP001633002">
    <property type="component" value="Unassembled WGS sequence"/>
</dbReference>
<evidence type="ECO:0000256" key="4">
    <source>
        <dbReference type="ARBA" id="ARBA00022679"/>
    </source>
</evidence>
<dbReference type="SUPFAM" id="SSF53756">
    <property type="entry name" value="UDP-Glycosyltransferase/glycogen phosphorylase"/>
    <property type="match status" value="1"/>
</dbReference>
<keyword evidence="2" id="KW-0132">Cell division</keyword>
<dbReference type="GO" id="GO:0016758">
    <property type="term" value="F:hexosyltransferase activity"/>
    <property type="evidence" value="ECO:0007669"/>
    <property type="project" value="UniProtKB-ARBA"/>
</dbReference>
<keyword evidence="4" id="KW-0808">Transferase</keyword>
<evidence type="ECO:0000256" key="8">
    <source>
        <dbReference type="ARBA" id="ARBA00023306"/>
    </source>
</evidence>
<evidence type="ECO:0000313" key="12">
    <source>
        <dbReference type="EMBL" id="KAL3700466.1"/>
    </source>
</evidence>
<dbReference type="PANTHER" id="PTHR21015:SF22">
    <property type="entry name" value="GLYCOSYLTRANSFERASE"/>
    <property type="match status" value="1"/>
</dbReference>
<feature type="domain" description="Glycosyltransferase family 28 N-terminal" evidence="10">
    <location>
        <begin position="67"/>
        <end position="207"/>
    </location>
</feature>
<dbReference type="NCBIfam" id="TIGR01133">
    <property type="entry name" value="murG"/>
    <property type="match status" value="1"/>
</dbReference>
<evidence type="ECO:0000256" key="5">
    <source>
        <dbReference type="ARBA" id="ARBA00022960"/>
    </source>
</evidence>
<dbReference type="GO" id="GO:0008360">
    <property type="term" value="P:regulation of cell shape"/>
    <property type="evidence" value="ECO:0007669"/>
    <property type="project" value="UniProtKB-KW"/>
</dbReference>
<evidence type="ECO:0000259" key="11">
    <source>
        <dbReference type="Pfam" id="PF04101"/>
    </source>
</evidence>
<dbReference type="InterPro" id="IPR007235">
    <property type="entry name" value="Glyco_trans_28_C"/>
</dbReference>
<reference evidence="12 13" key="1">
    <citation type="submission" date="2024-09" db="EMBL/GenBank/DDBJ databases">
        <title>Chromosome-scale assembly of Riccia sorocarpa.</title>
        <authorList>
            <person name="Paukszto L."/>
        </authorList>
    </citation>
    <scope>NUCLEOTIDE SEQUENCE [LARGE SCALE GENOMIC DNA]</scope>
    <source>
        <strain evidence="12">LP-2024</strain>
        <tissue evidence="12">Aerial parts of the thallus</tissue>
    </source>
</reference>